<dbReference type="Pfam" id="PF03083">
    <property type="entry name" value="MtN3_slv"/>
    <property type="match status" value="1"/>
</dbReference>
<organism evidence="2 3">
    <name type="scientific">Haemophilus parainfluenzae</name>
    <dbReference type="NCBI Taxonomy" id="729"/>
    <lineage>
        <taxon>Bacteria</taxon>
        <taxon>Pseudomonadati</taxon>
        <taxon>Pseudomonadota</taxon>
        <taxon>Gammaproteobacteria</taxon>
        <taxon>Pasteurellales</taxon>
        <taxon>Pasteurellaceae</taxon>
        <taxon>Haemophilus</taxon>
    </lineage>
</organism>
<keyword evidence="1" id="KW-0812">Transmembrane</keyword>
<name>A0A369YQ69_HAEPA</name>
<dbReference type="GO" id="GO:0016020">
    <property type="term" value="C:membrane"/>
    <property type="evidence" value="ECO:0007669"/>
    <property type="project" value="InterPro"/>
</dbReference>
<dbReference type="Proteomes" id="UP000595009">
    <property type="component" value="Chromosome"/>
</dbReference>
<evidence type="ECO:0000256" key="1">
    <source>
        <dbReference type="SAM" id="Phobius"/>
    </source>
</evidence>
<proteinExistence type="predicted"/>
<dbReference type="AlphaFoldDB" id="A0A369YQ69"/>
<evidence type="ECO:0000313" key="2">
    <source>
        <dbReference type="EMBL" id="QOR16824.1"/>
    </source>
</evidence>
<dbReference type="EMBL" id="CP063120">
    <property type="protein sequence ID" value="QOR16824.1"/>
    <property type="molecule type" value="Genomic_DNA"/>
</dbReference>
<feature type="transmembrane region" description="Helical" evidence="1">
    <location>
        <begin position="6"/>
        <end position="26"/>
    </location>
</feature>
<evidence type="ECO:0008006" key="4">
    <source>
        <dbReference type="Google" id="ProtNLM"/>
    </source>
</evidence>
<accession>A0A369YQ69</accession>
<protein>
    <recommendedName>
        <fullName evidence="4">Sugar efflux transporter for intercellular exchange</fullName>
    </recommendedName>
</protein>
<keyword evidence="1" id="KW-1133">Transmembrane helix</keyword>
<feature type="transmembrane region" description="Helical" evidence="1">
    <location>
        <begin position="38"/>
        <end position="59"/>
    </location>
</feature>
<reference evidence="2 3" key="1">
    <citation type="submission" date="2020-10" db="EMBL/GenBank/DDBJ databases">
        <title>Genomic diversity and antimicrobial resistance of Haemophilus colonising the airways of young children with cystic fibrosis.</title>
        <authorList>
            <person name="Watts S.C."/>
            <person name="Judd L.M."/>
            <person name="Carzino R."/>
            <person name="Ranganathan S."/>
            <person name="Holt K.E."/>
        </authorList>
    </citation>
    <scope>NUCLEOTIDE SEQUENCE [LARGE SCALE GENOMIC DNA]</scope>
    <source>
        <strain evidence="2 3">M1C137_2</strain>
    </source>
</reference>
<sequence length="86" mass="9401">MTNQRFITILGYVATFTSVCMYVSYLQQIGLNLSGQKGGWLQPFATTINCSLWVAYGLLKEKRDLPISLANAPGVVLGLITFVTAL</sequence>
<gene>
    <name evidence="2" type="ORF">INP94_08080</name>
</gene>
<dbReference type="RefSeq" id="WP_049365500.1">
    <property type="nucleotide sequence ID" value="NZ_CP063111.1"/>
</dbReference>
<dbReference type="InterPro" id="IPR004316">
    <property type="entry name" value="SWEET_rpt"/>
</dbReference>
<feature type="transmembrane region" description="Helical" evidence="1">
    <location>
        <begin position="65"/>
        <end position="85"/>
    </location>
</feature>
<dbReference type="Gene3D" id="1.20.1280.290">
    <property type="match status" value="1"/>
</dbReference>
<evidence type="ECO:0000313" key="3">
    <source>
        <dbReference type="Proteomes" id="UP000595009"/>
    </source>
</evidence>
<keyword evidence="1" id="KW-0472">Membrane</keyword>